<evidence type="ECO:0000313" key="2">
    <source>
        <dbReference type="Proteomes" id="UP000236291"/>
    </source>
</evidence>
<dbReference type="EMBL" id="ASHM01138315">
    <property type="protein sequence ID" value="PNX60767.1"/>
    <property type="molecule type" value="Genomic_DNA"/>
</dbReference>
<reference evidence="1 2" key="2">
    <citation type="journal article" date="2017" name="Front. Plant Sci.">
        <title>Gene Classification and Mining of Molecular Markers Useful in Red Clover (Trifolium pratense) Breeding.</title>
        <authorList>
            <person name="Istvanek J."/>
            <person name="Dluhosova J."/>
            <person name="Dluhos P."/>
            <person name="Patkova L."/>
            <person name="Nedelnik J."/>
            <person name="Repkova J."/>
        </authorList>
    </citation>
    <scope>NUCLEOTIDE SEQUENCE [LARGE SCALE GENOMIC DNA]</scope>
    <source>
        <strain evidence="2">cv. Tatra</strain>
        <tissue evidence="1">Young leaves</tissue>
    </source>
</reference>
<feature type="non-terminal residue" evidence="1">
    <location>
        <position position="1"/>
    </location>
</feature>
<reference evidence="1 2" key="1">
    <citation type="journal article" date="2014" name="Am. J. Bot.">
        <title>Genome assembly and annotation for red clover (Trifolium pratense; Fabaceae).</title>
        <authorList>
            <person name="Istvanek J."/>
            <person name="Jaros M."/>
            <person name="Krenek A."/>
            <person name="Repkova J."/>
        </authorList>
    </citation>
    <scope>NUCLEOTIDE SEQUENCE [LARGE SCALE GENOMIC DNA]</scope>
    <source>
        <strain evidence="2">cv. Tatra</strain>
        <tissue evidence="1">Young leaves</tissue>
    </source>
</reference>
<evidence type="ECO:0000313" key="1">
    <source>
        <dbReference type="EMBL" id="PNX60767.1"/>
    </source>
</evidence>
<protein>
    <submittedName>
        <fullName evidence="1">Uncharacterized protein</fullName>
    </submittedName>
</protein>
<name>A0A2K3K399_TRIPR</name>
<organism evidence="1 2">
    <name type="scientific">Trifolium pratense</name>
    <name type="common">Red clover</name>
    <dbReference type="NCBI Taxonomy" id="57577"/>
    <lineage>
        <taxon>Eukaryota</taxon>
        <taxon>Viridiplantae</taxon>
        <taxon>Streptophyta</taxon>
        <taxon>Embryophyta</taxon>
        <taxon>Tracheophyta</taxon>
        <taxon>Spermatophyta</taxon>
        <taxon>Magnoliopsida</taxon>
        <taxon>eudicotyledons</taxon>
        <taxon>Gunneridae</taxon>
        <taxon>Pentapetalae</taxon>
        <taxon>rosids</taxon>
        <taxon>fabids</taxon>
        <taxon>Fabales</taxon>
        <taxon>Fabaceae</taxon>
        <taxon>Papilionoideae</taxon>
        <taxon>50 kb inversion clade</taxon>
        <taxon>NPAAA clade</taxon>
        <taxon>Hologalegina</taxon>
        <taxon>IRL clade</taxon>
        <taxon>Trifolieae</taxon>
        <taxon>Trifolium</taxon>
    </lineage>
</organism>
<comment type="caution">
    <text evidence="1">The sequence shown here is derived from an EMBL/GenBank/DDBJ whole genome shotgun (WGS) entry which is preliminary data.</text>
</comment>
<proteinExistence type="predicted"/>
<sequence length="37" mass="4213">GSEVWVCLQGIDGADEYLYQFSGLSLNCLRYPRCRSL</sequence>
<accession>A0A2K3K399</accession>
<gene>
    <name evidence="1" type="ORF">L195_g060343</name>
</gene>
<dbReference type="AlphaFoldDB" id="A0A2K3K399"/>
<dbReference type="Proteomes" id="UP000236291">
    <property type="component" value="Unassembled WGS sequence"/>
</dbReference>